<evidence type="ECO:0000313" key="1">
    <source>
        <dbReference type="EMBL" id="KKM92387.1"/>
    </source>
</evidence>
<name>A0A0F9PGF4_9ZZZZ</name>
<organism evidence="1">
    <name type="scientific">marine sediment metagenome</name>
    <dbReference type="NCBI Taxonomy" id="412755"/>
    <lineage>
        <taxon>unclassified sequences</taxon>
        <taxon>metagenomes</taxon>
        <taxon>ecological metagenomes</taxon>
    </lineage>
</organism>
<dbReference type="EMBL" id="LAZR01006399">
    <property type="protein sequence ID" value="KKM92387.1"/>
    <property type="molecule type" value="Genomic_DNA"/>
</dbReference>
<accession>A0A0F9PGF4</accession>
<comment type="caution">
    <text evidence="1">The sequence shown here is derived from an EMBL/GenBank/DDBJ whole genome shotgun (WGS) entry which is preliminary data.</text>
</comment>
<dbReference type="AlphaFoldDB" id="A0A0F9PGF4"/>
<sequence>MSKATENILTAAGIVLGVAGAFFLGRSQSAKAAKDDIDTKKEEILENNPGMSEPQALVEAAVEVVEQSLVVIREAEAVAEVPEKTTTATQSEEELGKAESAAILDPMNEALQVALEAAEAKAEADLAALIVAKKAAYERAIFELEKSLATTRIAVAEYDKALENVNSSQKQMDDAKAKHSRLIDVRMQAWDNGSNELAAAFTAKINELVVLINGPYLTELQNALNKLTPLIYNVSIAVSKTDNAIDLVAEYAREAVNFELLQAMATRLTTVASSTRVKLAELAERLEI</sequence>
<reference evidence="1" key="1">
    <citation type="journal article" date="2015" name="Nature">
        <title>Complex archaea that bridge the gap between prokaryotes and eukaryotes.</title>
        <authorList>
            <person name="Spang A."/>
            <person name="Saw J.H."/>
            <person name="Jorgensen S.L."/>
            <person name="Zaremba-Niedzwiedzka K."/>
            <person name="Martijn J."/>
            <person name="Lind A.E."/>
            <person name="van Eijk R."/>
            <person name="Schleper C."/>
            <person name="Guy L."/>
            <person name="Ettema T.J."/>
        </authorList>
    </citation>
    <scope>NUCLEOTIDE SEQUENCE</scope>
</reference>
<proteinExistence type="predicted"/>
<gene>
    <name evidence="1" type="ORF">LCGC14_1218920</name>
</gene>
<protein>
    <submittedName>
        <fullName evidence="1">Uncharacterized protein</fullName>
    </submittedName>
</protein>